<dbReference type="EMBL" id="JBBPFD010000017">
    <property type="protein sequence ID" value="KAK7891609.1"/>
    <property type="molecule type" value="Genomic_DNA"/>
</dbReference>
<organism evidence="2 3">
    <name type="scientific">Mugilogobius chulae</name>
    <name type="common">yellowstripe goby</name>
    <dbReference type="NCBI Taxonomy" id="88201"/>
    <lineage>
        <taxon>Eukaryota</taxon>
        <taxon>Metazoa</taxon>
        <taxon>Chordata</taxon>
        <taxon>Craniata</taxon>
        <taxon>Vertebrata</taxon>
        <taxon>Euteleostomi</taxon>
        <taxon>Actinopterygii</taxon>
        <taxon>Neopterygii</taxon>
        <taxon>Teleostei</taxon>
        <taxon>Neoteleostei</taxon>
        <taxon>Acanthomorphata</taxon>
        <taxon>Gobiaria</taxon>
        <taxon>Gobiiformes</taxon>
        <taxon>Gobioidei</taxon>
        <taxon>Gobiidae</taxon>
        <taxon>Gobionellinae</taxon>
        <taxon>Mugilogobius</taxon>
    </lineage>
</organism>
<evidence type="ECO:0000256" key="1">
    <source>
        <dbReference type="SAM" id="MobiDB-lite"/>
    </source>
</evidence>
<name>A0AAW0NH04_9GOBI</name>
<sequence length="225" mass="24478">MAVRSGPVGEQRCPEAGLSGSCGRLCLNLKLMWGDPSQLSVSQPGVRGSLGVCQLKESVAGRLLPGDKAKPETQATKFVDDAFRATLAYETPGALPLMKQPGSDGFTLSSSPLFQDNDLTVRLRANPMTDPDFRHDMGVWSRVVQGEQGEGCLQAQLWHLQAHNQESIVLNQGGGEGHDKDAPRFVPLQDKHLGYFRLCSSQSSRSSGEEHKRKKKREKKTGAPP</sequence>
<reference evidence="3" key="1">
    <citation type="submission" date="2024-04" db="EMBL/GenBank/DDBJ databases">
        <title>Salinicola lusitanus LLJ914,a marine bacterium isolated from the Okinawa Trough.</title>
        <authorList>
            <person name="Li J."/>
        </authorList>
    </citation>
    <scope>NUCLEOTIDE SEQUENCE [LARGE SCALE GENOMIC DNA]</scope>
</reference>
<proteinExistence type="predicted"/>
<accession>A0AAW0NH04</accession>
<keyword evidence="3" id="KW-1185">Reference proteome</keyword>
<dbReference type="Proteomes" id="UP001460270">
    <property type="component" value="Unassembled WGS sequence"/>
</dbReference>
<evidence type="ECO:0000313" key="3">
    <source>
        <dbReference type="Proteomes" id="UP001460270"/>
    </source>
</evidence>
<gene>
    <name evidence="2" type="ORF">WMY93_023572</name>
</gene>
<dbReference type="AlphaFoldDB" id="A0AAW0NH04"/>
<evidence type="ECO:0000313" key="2">
    <source>
        <dbReference type="EMBL" id="KAK7891609.1"/>
    </source>
</evidence>
<feature type="region of interest" description="Disordered" evidence="1">
    <location>
        <begin position="199"/>
        <end position="225"/>
    </location>
</feature>
<comment type="caution">
    <text evidence="2">The sequence shown here is derived from an EMBL/GenBank/DDBJ whole genome shotgun (WGS) entry which is preliminary data.</text>
</comment>
<protein>
    <submittedName>
        <fullName evidence="2">Uncharacterized protein</fullName>
    </submittedName>
</protein>